<gene>
    <name evidence="2" type="ORF">HMPREF1544_08083</name>
</gene>
<feature type="transmembrane region" description="Helical" evidence="1">
    <location>
        <begin position="51"/>
        <end position="74"/>
    </location>
</feature>
<dbReference type="InParanoid" id="S2J4N7"/>
<dbReference type="OrthoDB" id="10417679at2759"/>
<sequence length="79" mass="9242">MATIQPVLSSIRVYKNNASLSLHFIHHYSDIKFSFKVALQRRNLSHHNDHIWIIVFTFVYISEKISVSWSLPIFGRGMP</sequence>
<protein>
    <submittedName>
        <fullName evidence="2">Uncharacterized protein</fullName>
    </submittedName>
</protein>
<reference evidence="3" key="1">
    <citation type="submission" date="2013-05" db="EMBL/GenBank/DDBJ databases">
        <title>The Genome sequence of Mucor circinelloides f. circinelloides 1006PhL.</title>
        <authorList>
            <consortium name="The Broad Institute Genomics Platform"/>
            <person name="Cuomo C."/>
            <person name="Earl A."/>
            <person name="Findley K."/>
            <person name="Lee S.C."/>
            <person name="Walker B."/>
            <person name="Young S."/>
            <person name="Zeng Q."/>
            <person name="Gargeya S."/>
            <person name="Fitzgerald M."/>
            <person name="Haas B."/>
            <person name="Abouelleil A."/>
            <person name="Allen A.W."/>
            <person name="Alvarado L."/>
            <person name="Arachchi H.M."/>
            <person name="Berlin A.M."/>
            <person name="Chapman S.B."/>
            <person name="Gainer-Dewar J."/>
            <person name="Goldberg J."/>
            <person name="Griggs A."/>
            <person name="Gujja S."/>
            <person name="Hansen M."/>
            <person name="Howarth C."/>
            <person name="Imamovic A."/>
            <person name="Ireland A."/>
            <person name="Larimer J."/>
            <person name="McCowan C."/>
            <person name="Murphy C."/>
            <person name="Pearson M."/>
            <person name="Poon T.W."/>
            <person name="Priest M."/>
            <person name="Roberts A."/>
            <person name="Saif S."/>
            <person name="Shea T."/>
            <person name="Sisk P."/>
            <person name="Sykes S."/>
            <person name="Wortman J."/>
            <person name="Nusbaum C."/>
            <person name="Birren B."/>
        </authorList>
    </citation>
    <scope>NUCLEOTIDE SEQUENCE [LARGE SCALE GENOMIC DNA]</scope>
    <source>
        <strain evidence="3">1006PhL</strain>
    </source>
</reference>
<proteinExistence type="predicted"/>
<keyword evidence="1" id="KW-1133">Transmembrane helix</keyword>
<evidence type="ECO:0000313" key="3">
    <source>
        <dbReference type="Proteomes" id="UP000014254"/>
    </source>
</evidence>
<name>S2J4N7_MUCC1</name>
<organism evidence="2 3">
    <name type="scientific">Mucor circinelloides f. circinelloides (strain 1006PhL)</name>
    <name type="common">Mucormycosis agent</name>
    <name type="synonym">Calyptromyces circinelloides</name>
    <dbReference type="NCBI Taxonomy" id="1220926"/>
    <lineage>
        <taxon>Eukaryota</taxon>
        <taxon>Fungi</taxon>
        <taxon>Fungi incertae sedis</taxon>
        <taxon>Mucoromycota</taxon>
        <taxon>Mucoromycotina</taxon>
        <taxon>Mucoromycetes</taxon>
        <taxon>Mucorales</taxon>
        <taxon>Mucorineae</taxon>
        <taxon>Mucoraceae</taxon>
        <taxon>Mucor</taxon>
    </lineage>
</organism>
<dbReference type="EMBL" id="KE124020">
    <property type="protein sequence ID" value="EPB85111.1"/>
    <property type="molecule type" value="Genomic_DNA"/>
</dbReference>
<accession>S2J4N7</accession>
<evidence type="ECO:0000256" key="1">
    <source>
        <dbReference type="SAM" id="Phobius"/>
    </source>
</evidence>
<dbReference type="Proteomes" id="UP000014254">
    <property type="component" value="Unassembled WGS sequence"/>
</dbReference>
<keyword evidence="3" id="KW-1185">Reference proteome</keyword>
<evidence type="ECO:0000313" key="2">
    <source>
        <dbReference type="EMBL" id="EPB85111.1"/>
    </source>
</evidence>
<dbReference type="AlphaFoldDB" id="S2J4N7"/>
<keyword evidence="1" id="KW-0472">Membrane</keyword>
<keyword evidence="1" id="KW-0812">Transmembrane</keyword>
<dbReference type="VEuPathDB" id="FungiDB:HMPREF1544_08083"/>